<accession>A0ABP3NTG4</accession>
<evidence type="ECO:0000313" key="2">
    <source>
        <dbReference type="Proteomes" id="UP001500729"/>
    </source>
</evidence>
<gene>
    <name evidence="1" type="ORF">GCM10009533_58380</name>
</gene>
<proteinExistence type="predicted"/>
<name>A0ABP3NTG4_SACER</name>
<reference evidence="2" key="1">
    <citation type="journal article" date="2019" name="Int. J. Syst. Evol. Microbiol.">
        <title>The Global Catalogue of Microorganisms (GCM) 10K type strain sequencing project: providing services to taxonomists for standard genome sequencing and annotation.</title>
        <authorList>
            <consortium name="The Broad Institute Genomics Platform"/>
            <consortium name="The Broad Institute Genome Sequencing Center for Infectious Disease"/>
            <person name="Wu L."/>
            <person name="Ma J."/>
        </authorList>
    </citation>
    <scope>NUCLEOTIDE SEQUENCE [LARGE SCALE GENOMIC DNA]</scope>
    <source>
        <strain evidence="2">JCM 10303</strain>
    </source>
</reference>
<protein>
    <submittedName>
        <fullName evidence="1">Uncharacterized protein</fullName>
    </submittedName>
</protein>
<dbReference type="EMBL" id="BAAAGS010000057">
    <property type="protein sequence ID" value="GAA0552490.1"/>
    <property type="molecule type" value="Genomic_DNA"/>
</dbReference>
<evidence type="ECO:0000313" key="1">
    <source>
        <dbReference type="EMBL" id="GAA0552490.1"/>
    </source>
</evidence>
<keyword evidence="2" id="KW-1185">Reference proteome</keyword>
<sequence>MLALPVDPAPACVVEDQAVSWPVHRVLLRAERGASAVTGTKVYGIDQRRRLVELDTVEARLVATCAGLACWPGASCCR</sequence>
<dbReference type="Proteomes" id="UP001500729">
    <property type="component" value="Unassembled WGS sequence"/>
</dbReference>
<organism evidence="1 2">
    <name type="scientific">Saccharopolyspora erythraea</name>
    <name type="common">Streptomyces erythraeus</name>
    <dbReference type="NCBI Taxonomy" id="1836"/>
    <lineage>
        <taxon>Bacteria</taxon>
        <taxon>Bacillati</taxon>
        <taxon>Actinomycetota</taxon>
        <taxon>Actinomycetes</taxon>
        <taxon>Pseudonocardiales</taxon>
        <taxon>Pseudonocardiaceae</taxon>
        <taxon>Saccharopolyspora</taxon>
    </lineage>
</organism>
<comment type="caution">
    <text evidence="1">The sequence shown here is derived from an EMBL/GenBank/DDBJ whole genome shotgun (WGS) entry which is preliminary data.</text>
</comment>